<dbReference type="Proteomes" id="UP000037505">
    <property type="component" value="Unassembled WGS sequence"/>
</dbReference>
<organism evidence="1 2">
    <name type="scientific">Aspergillus nomiae NRRL (strain ATCC 15546 / NRRL 13137 / CBS 260.88 / M93)</name>
    <dbReference type="NCBI Taxonomy" id="1509407"/>
    <lineage>
        <taxon>Eukaryota</taxon>
        <taxon>Fungi</taxon>
        <taxon>Dikarya</taxon>
        <taxon>Ascomycota</taxon>
        <taxon>Pezizomycotina</taxon>
        <taxon>Eurotiomycetes</taxon>
        <taxon>Eurotiomycetidae</taxon>
        <taxon>Eurotiales</taxon>
        <taxon>Aspergillaceae</taxon>
        <taxon>Aspergillus</taxon>
        <taxon>Aspergillus subgen. Circumdati</taxon>
    </lineage>
</organism>
<evidence type="ECO:0000313" key="2">
    <source>
        <dbReference type="Proteomes" id="UP000037505"/>
    </source>
</evidence>
<sequence>MPDKSYFVFTYFYRIENWTLEEIKAFFEGQPPEYQIKLTAYQWKTRLGELKIFKNLSPEEKIYIRAKLAEKKGTWSRLFFVGDVLFENPEIENLCKRIGPFDGHTGPPGRREVVFIDLPFDFDRLKQPYEFRNFQLLLFNARIHFEDCFARGIWAPDHQGLYGRSPTLQLELKKLTRQHNLIFDALKKFKVKDEPSAQALLLTARSSYSEIVNNTHHRQFPDILAILFMLHRAGKYEFQQSMRDNLLTLARTLLPENDPRRGMFECLEQLRLDEIGHYYSTFNTYCRHLWGQKVGDDYKAYYSFHQASFPRVPQGGFYSIYEGKSIYQIRSILAWSDTSLGMYSPETSCLWLTALNYLWDEGKTQDLISVGRLLCQRIVSLELHRRLESQQLNLDGSVACFLLGRAEEADGRLGDAQDNYFCAVNLRNEIIASETWDPIRVASLERLLLLSLRVGDSSAWERWDAMLKRMYNSS</sequence>
<dbReference type="AlphaFoldDB" id="A0A0L1IKW7"/>
<gene>
    <name evidence="1" type="ORF">ANOM_011654</name>
</gene>
<name>A0A0L1IKW7_ASPN3</name>
<reference evidence="1 2" key="1">
    <citation type="submission" date="2014-06" db="EMBL/GenBank/DDBJ databases">
        <title>The Genome of the Aflatoxigenic Filamentous Fungus Aspergillus nomius.</title>
        <authorList>
            <person name="Moore M.G."/>
            <person name="Shannon B.M."/>
            <person name="Brian M.M."/>
        </authorList>
    </citation>
    <scope>NUCLEOTIDE SEQUENCE [LARGE SCALE GENOMIC DNA]</scope>
    <source>
        <strain evidence="1 2">NRRL 13137</strain>
    </source>
</reference>
<proteinExistence type="predicted"/>
<dbReference type="STRING" id="1509407.A0A0L1IKW7"/>
<dbReference type="GeneID" id="26813458"/>
<protein>
    <recommendedName>
        <fullName evidence="3">Clr5 domain-containing protein</fullName>
    </recommendedName>
</protein>
<evidence type="ECO:0008006" key="3">
    <source>
        <dbReference type="Google" id="ProtNLM"/>
    </source>
</evidence>
<comment type="caution">
    <text evidence="1">The sequence shown here is derived from an EMBL/GenBank/DDBJ whole genome shotgun (WGS) entry which is preliminary data.</text>
</comment>
<accession>A0A0L1IKW7</accession>
<dbReference type="EMBL" id="JNOM01000656">
    <property type="protein sequence ID" value="KNG80241.1"/>
    <property type="molecule type" value="Genomic_DNA"/>
</dbReference>
<keyword evidence="2" id="KW-1185">Reference proteome</keyword>
<evidence type="ECO:0000313" key="1">
    <source>
        <dbReference type="EMBL" id="KNG80241.1"/>
    </source>
</evidence>
<dbReference type="RefSeq" id="XP_015401164.1">
    <property type="nucleotide sequence ID" value="XM_015556910.1"/>
</dbReference>
<dbReference type="OrthoDB" id="3792344at2759"/>